<evidence type="ECO:0000313" key="14">
    <source>
        <dbReference type="Proteomes" id="UP001387100"/>
    </source>
</evidence>
<keyword evidence="9 10" id="KW-0472">Membrane</keyword>
<dbReference type="PANTHER" id="PTHR42922:SF1">
    <property type="entry name" value="PHOSPHATE TRANSPORT SYSTEM PERMEASE PROTEIN PSTA"/>
    <property type="match status" value="1"/>
</dbReference>
<comment type="caution">
    <text evidence="13">The sequence shown here is derived from an EMBL/GenBank/DDBJ whole genome shotgun (WGS) entry which is preliminary data.</text>
</comment>
<evidence type="ECO:0000313" key="13">
    <source>
        <dbReference type="EMBL" id="MEJ5946667.1"/>
    </source>
</evidence>
<evidence type="ECO:0000256" key="9">
    <source>
        <dbReference type="ARBA" id="ARBA00023136"/>
    </source>
</evidence>
<evidence type="ECO:0000256" key="6">
    <source>
        <dbReference type="ARBA" id="ARBA00022592"/>
    </source>
</evidence>
<sequence length="379" mass="39103">MSSPSPRGGSQLEDPSGPDDDRGAGTTTLTRYQPPSLAASVHASLPRWSGAAAAALGALVAAALLAVADVHVALAVVVGAVVGIAAFVVAARAVEGARAATDRFVTALVTVAFVVALLPLVSVVWTTVSRGLARFDVAYWTQSMSGIIGEGGGAYHAIMGTLIVTGIATVISVPIGTMTAIYLVEYGGDNRLSRVVTFLVDVMTGIPSIVAGLFSLALFTLLFGPGLRIGVMGSIALCVLMIPIVVRAVEEMLRIVPARLRESSYALGVPKWRTIVKVVLPTAASGIASGVVLAVARVMGETAPLLVTVGLTSATNFNPLEGRMPVLPVFAYYQIKTPGIPPGAFIDRAWTAALVLILFVMALNVGARVLARALAPKTR</sequence>
<dbReference type="InterPro" id="IPR035906">
    <property type="entry name" value="MetI-like_sf"/>
</dbReference>
<feature type="region of interest" description="Disordered" evidence="11">
    <location>
        <begin position="1"/>
        <end position="30"/>
    </location>
</feature>
<dbReference type="InterPro" id="IPR005672">
    <property type="entry name" value="Phosphate_PstA"/>
</dbReference>
<feature type="transmembrane region" description="Helical" evidence="10">
    <location>
        <begin position="349"/>
        <end position="371"/>
    </location>
</feature>
<name>A0ABU8RNM4_9ACTN</name>
<feature type="transmembrane region" description="Helical" evidence="10">
    <location>
        <begin position="196"/>
        <end position="223"/>
    </location>
</feature>
<gene>
    <name evidence="13" type="primary">pstA</name>
    <name evidence="13" type="ORF">WDZ17_15315</name>
</gene>
<dbReference type="PROSITE" id="PS50928">
    <property type="entry name" value="ABC_TM1"/>
    <property type="match status" value="1"/>
</dbReference>
<dbReference type="RefSeq" id="WP_339576049.1">
    <property type="nucleotide sequence ID" value="NZ_JBBIAA010000029.1"/>
</dbReference>
<dbReference type="PANTHER" id="PTHR42922">
    <property type="entry name" value="PHOSPHATE TRANSPORT SYSTEM PERMEASE PROTEIN PSTA"/>
    <property type="match status" value="1"/>
</dbReference>
<evidence type="ECO:0000256" key="1">
    <source>
        <dbReference type="ARBA" id="ARBA00003510"/>
    </source>
</evidence>
<dbReference type="Gene3D" id="1.10.3720.10">
    <property type="entry name" value="MetI-like"/>
    <property type="match status" value="1"/>
</dbReference>
<evidence type="ECO:0000256" key="3">
    <source>
        <dbReference type="ARBA" id="ARBA00007069"/>
    </source>
</evidence>
<feature type="transmembrane region" description="Helical" evidence="10">
    <location>
        <begin position="72"/>
        <end position="92"/>
    </location>
</feature>
<dbReference type="Proteomes" id="UP001387100">
    <property type="component" value="Unassembled WGS sequence"/>
</dbReference>
<evidence type="ECO:0000256" key="10">
    <source>
        <dbReference type="RuleBase" id="RU363043"/>
    </source>
</evidence>
<comment type="subcellular location">
    <subcellularLocation>
        <location evidence="2 10">Cell membrane</location>
        <topology evidence="2 10">Multi-pass membrane protein</topology>
    </subcellularLocation>
</comment>
<feature type="domain" description="ABC transmembrane type-1" evidence="12">
    <location>
        <begin position="158"/>
        <end position="367"/>
    </location>
</feature>
<evidence type="ECO:0000256" key="11">
    <source>
        <dbReference type="SAM" id="MobiDB-lite"/>
    </source>
</evidence>
<keyword evidence="4" id="KW-0813">Transport</keyword>
<evidence type="ECO:0000256" key="8">
    <source>
        <dbReference type="ARBA" id="ARBA00022989"/>
    </source>
</evidence>
<dbReference type="InterPro" id="IPR000515">
    <property type="entry name" value="MetI-like"/>
</dbReference>
<evidence type="ECO:0000256" key="5">
    <source>
        <dbReference type="ARBA" id="ARBA00022475"/>
    </source>
</evidence>
<dbReference type="EMBL" id="JBBIAA010000029">
    <property type="protein sequence ID" value="MEJ5946667.1"/>
    <property type="molecule type" value="Genomic_DNA"/>
</dbReference>
<keyword evidence="6" id="KW-0592">Phosphate transport</keyword>
<accession>A0ABU8RNM4</accession>
<evidence type="ECO:0000256" key="2">
    <source>
        <dbReference type="ARBA" id="ARBA00004651"/>
    </source>
</evidence>
<feature type="transmembrane region" description="Helical" evidence="10">
    <location>
        <begin position="154"/>
        <end position="184"/>
    </location>
</feature>
<feature type="transmembrane region" description="Helical" evidence="10">
    <location>
        <begin position="48"/>
        <end position="66"/>
    </location>
</feature>
<feature type="transmembrane region" description="Helical" evidence="10">
    <location>
        <begin position="278"/>
        <end position="299"/>
    </location>
</feature>
<evidence type="ECO:0000259" key="12">
    <source>
        <dbReference type="PROSITE" id="PS50928"/>
    </source>
</evidence>
<proteinExistence type="inferred from homology"/>
<protein>
    <recommendedName>
        <fullName evidence="10">Phosphate transport system permease protein PstA</fullName>
    </recommendedName>
</protein>
<dbReference type="CDD" id="cd06261">
    <property type="entry name" value="TM_PBP2"/>
    <property type="match status" value="1"/>
</dbReference>
<keyword evidence="7 10" id="KW-0812">Transmembrane</keyword>
<dbReference type="NCBIfam" id="TIGR00974">
    <property type="entry name" value="3a0107s02c"/>
    <property type="match status" value="1"/>
</dbReference>
<keyword evidence="14" id="KW-1185">Reference proteome</keyword>
<reference evidence="13 14" key="1">
    <citation type="journal article" date="2017" name="Int. J. Syst. Evol. Microbiol.">
        <title>Pseudokineococcus basanitobsidens sp. nov., isolated from volcanic rock.</title>
        <authorList>
            <person name="Lee D.W."/>
            <person name="Park M.Y."/>
            <person name="Kim J.J."/>
            <person name="Kim B.S."/>
        </authorList>
    </citation>
    <scope>NUCLEOTIDE SEQUENCE [LARGE SCALE GENOMIC DNA]</scope>
    <source>
        <strain evidence="13 14">DSM 103726</strain>
    </source>
</reference>
<dbReference type="InterPro" id="IPR051408">
    <property type="entry name" value="Phosphate_transprt_permease"/>
</dbReference>
<comment type="function">
    <text evidence="1">Part of the binding-protein-dependent transport system for phosphate; probably responsible for the translocation of the substrate across the membrane.</text>
</comment>
<keyword evidence="8 10" id="KW-1133">Transmembrane helix</keyword>
<evidence type="ECO:0000256" key="4">
    <source>
        <dbReference type="ARBA" id="ARBA00022448"/>
    </source>
</evidence>
<evidence type="ECO:0000256" key="7">
    <source>
        <dbReference type="ARBA" id="ARBA00022692"/>
    </source>
</evidence>
<dbReference type="Pfam" id="PF00528">
    <property type="entry name" value="BPD_transp_1"/>
    <property type="match status" value="1"/>
</dbReference>
<dbReference type="SUPFAM" id="SSF161098">
    <property type="entry name" value="MetI-like"/>
    <property type="match status" value="1"/>
</dbReference>
<keyword evidence="5 10" id="KW-1003">Cell membrane</keyword>
<comment type="similarity">
    <text evidence="3 10">Belongs to the binding-protein-dependent transport system permease family. CysTW subfamily.</text>
</comment>
<feature type="transmembrane region" description="Helical" evidence="10">
    <location>
        <begin position="229"/>
        <end position="249"/>
    </location>
</feature>
<organism evidence="13 14">
    <name type="scientific">Pseudokineococcus basanitobsidens</name>
    <dbReference type="NCBI Taxonomy" id="1926649"/>
    <lineage>
        <taxon>Bacteria</taxon>
        <taxon>Bacillati</taxon>
        <taxon>Actinomycetota</taxon>
        <taxon>Actinomycetes</taxon>
        <taxon>Kineosporiales</taxon>
        <taxon>Kineosporiaceae</taxon>
        <taxon>Pseudokineococcus</taxon>
    </lineage>
</organism>
<feature type="transmembrane region" description="Helical" evidence="10">
    <location>
        <begin position="104"/>
        <end position="125"/>
    </location>
</feature>